<dbReference type="RefSeq" id="WP_083480181.1">
    <property type="nucleotide sequence ID" value="NZ_CYPR01000027.1"/>
</dbReference>
<keyword evidence="3" id="KW-1185">Reference proteome</keyword>
<dbReference type="GO" id="GO:0016740">
    <property type="term" value="F:transferase activity"/>
    <property type="evidence" value="ECO:0007669"/>
    <property type="project" value="UniProtKB-KW"/>
</dbReference>
<dbReference type="InterPro" id="IPR007345">
    <property type="entry name" value="Polysacch_pyruvyl_Trfase"/>
</dbReference>
<organism evidence="2 3">
    <name type="scientific">Jannaschia seosinensis</name>
    <dbReference type="NCBI Taxonomy" id="313367"/>
    <lineage>
        <taxon>Bacteria</taxon>
        <taxon>Pseudomonadati</taxon>
        <taxon>Pseudomonadota</taxon>
        <taxon>Alphaproteobacteria</taxon>
        <taxon>Rhodobacterales</taxon>
        <taxon>Roseobacteraceae</taxon>
        <taxon>Jannaschia</taxon>
    </lineage>
</organism>
<protein>
    <submittedName>
        <fullName evidence="2">Putative pyruvyl transferase EpsO</fullName>
        <ecNumber evidence="2">2.-.-.-</ecNumber>
    </submittedName>
</protein>
<gene>
    <name evidence="2" type="primary">epsO_2</name>
    <name evidence="2" type="ORF">JSE7799_00519</name>
</gene>
<dbReference type="EMBL" id="CYPR01000027">
    <property type="protein sequence ID" value="CUH20572.1"/>
    <property type="molecule type" value="Genomic_DNA"/>
</dbReference>
<dbReference type="EC" id="2.-.-.-" evidence="2"/>
<keyword evidence="2" id="KW-0808">Transferase</keyword>
<dbReference type="OrthoDB" id="5242601at2"/>
<feature type="domain" description="Polysaccharide pyruvyl transferase" evidence="1">
    <location>
        <begin position="42"/>
        <end position="301"/>
    </location>
</feature>
<dbReference type="Pfam" id="PF04230">
    <property type="entry name" value="PS_pyruv_trans"/>
    <property type="match status" value="1"/>
</dbReference>
<proteinExistence type="predicted"/>
<evidence type="ECO:0000259" key="1">
    <source>
        <dbReference type="Pfam" id="PF04230"/>
    </source>
</evidence>
<sequence>MTERRPASPINIGMANIHRNFLEHVKGDNRSYSVVDYPAYNNIGDSAIWTGQRRALLDVFKKAPRYVASQQDYKKDIEAFCGDGVIFINGGGNFGNLWPQRQEFRLQIIRDHPHRKIVQLPQSICFSGSEYIDETKYLIGSHKNFHLCVRDQPSFDFASREFDCPVYIAPDAAHCISTYKAAPSRQEIFSLIRSDKESLTPDLYDLLSPYGPTADWEGISRYFYETEGAIDKFFRRKLQHKFPSSNIIMSYRLKMYDRMAQNAVDRGTKLLSQGKLIISDRLHAHIICVLMGKRHISIDNANGKVGEYIRKWGDFGITELVSSRASLLERIEASRTTAHN</sequence>
<evidence type="ECO:0000313" key="3">
    <source>
        <dbReference type="Proteomes" id="UP000049455"/>
    </source>
</evidence>
<reference evidence="2 3" key="1">
    <citation type="submission" date="2015-09" db="EMBL/GenBank/DDBJ databases">
        <authorList>
            <person name="Jackson K.R."/>
            <person name="Lunt B.L."/>
            <person name="Fisher J.N.B."/>
            <person name="Gardner A.V."/>
            <person name="Bailey M.E."/>
            <person name="Deus L.M."/>
            <person name="Earl A.S."/>
            <person name="Gibby P.D."/>
            <person name="Hartmann K.A."/>
            <person name="Liu J.E."/>
            <person name="Manci A.M."/>
            <person name="Nielsen D.A."/>
            <person name="Solomon M.B."/>
            <person name="Breakwell D.P."/>
            <person name="Burnett S.H."/>
            <person name="Grose J.H."/>
        </authorList>
    </citation>
    <scope>NUCLEOTIDE SEQUENCE [LARGE SCALE GENOMIC DNA]</scope>
    <source>
        <strain evidence="2 3">CECT 7799</strain>
    </source>
</reference>
<evidence type="ECO:0000313" key="2">
    <source>
        <dbReference type="EMBL" id="CUH20572.1"/>
    </source>
</evidence>
<dbReference type="AlphaFoldDB" id="A0A0M7B564"/>
<dbReference type="STRING" id="313367.JSE7799_00519"/>
<dbReference type="Proteomes" id="UP000049455">
    <property type="component" value="Unassembled WGS sequence"/>
</dbReference>
<name>A0A0M7B564_9RHOB</name>
<accession>A0A0M7B564</accession>